<keyword evidence="3" id="KW-1185">Reference proteome</keyword>
<keyword evidence="1" id="KW-0732">Signal</keyword>
<accession>A0A9W6JI14</accession>
<reference evidence="2" key="1">
    <citation type="journal article" date="2014" name="Int. J. Syst. Evol. Microbiol.">
        <title>Complete genome sequence of Corynebacterium casei LMG S-19264T (=DSM 44701T), isolated from a smear-ripened cheese.</title>
        <authorList>
            <consortium name="US DOE Joint Genome Institute (JGI-PGF)"/>
            <person name="Walter F."/>
            <person name="Albersmeier A."/>
            <person name="Kalinowski J."/>
            <person name="Ruckert C."/>
        </authorList>
    </citation>
    <scope>NUCLEOTIDE SEQUENCE</scope>
    <source>
        <strain evidence="2">VKM B-2555</strain>
    </source>
</reference>
<name>A0A9W6JI14_9HYPH</name>
<dbReference type="InterPro" id="IPR021457">
    <property type="entry name" value="DUF3108"/>
</dbReference>
<comment type="caution">
    <text evidence="2">The sequence shown here is derived from an EMBL/GenBank/DDBJ whole genome shotgun (WGS) entry which is preliminary data.</text>
</comment>
<evidence type="ECO:0000256" key="1">
    <source>
        <dbReference type="SAM" id="SignalP"/>
    </source>
</evidence>
<dbReference type="Pfam" id="PF11306">
    <property type="entry name" value="DUF3108"/>
    <property type="match status" value="1"/>
</dbReference>
<sequence>MFVVSRIAAVSAAALLMSATAASAEETRVRARYDLTLAGFSIGAASMQAGVDGKAYDMNVSVRLTGLARFLTGGRGAATSRGVLEAARPVPSAYAINTKSGDKGQVIRFALASDAVSQLSVEPPSKTNGIVPLTEADKKGIVDPVSALMMPAPAGADPLTSAACDRVLPVFDGRQRFDVTLRYDRTEDVKAAKSGAGQYSGKAVVCKASYKAIAGHKPGRKQVTFLESNRDMEIWLAPVAGTRALLPWKIAVRTEVGLAVIQASSFVVGAPADRTARGADL</sequence>
<evidence type="ECO:0008006" key="4">
    <source>
        <dbReference type="Google" id="ProtNLM"/>
    </source>
</evidence>
<gene>
    <name evidence="2" type="ORF">GCM10008171_14440</name>
</gene>
<dbReference type="AlphaFoldDB" id="A0A9W6JI14"/>
<evidence type="ECO:0000313" key="3">
    <source>
        <dbReference type="Proteomes" id="UP001143364"/>
    </source>
</evidence>
<dbReference type="RefSeq" id="WP_271204142.1">
    <property type="nucleotide sequence ID" value="NZ_BSFK01000007.1"/>
</dbReference>
<protein>
    <recommendedName>
        <fullName evidence="4">DUF3108 domain-containing protein</fullName>
    </recommendedName>
</protein>
<proteinExistence type="predicted"/>
<dbReference type="Proteomes" id="UP001143364">
    <property type="component" value="Unassembled WGS sequence"/>
</dbReference>
<feature type="signal peptide" evidence="1">
    <location>
        <begin position="1"/>
        <end position="24"/>
    </location>
</feature>
<evidence type="ECO:0000313" key="2">
    <source>
        <dbReference type="EMBL" id="GLK76190.1"/>
    </source>
</evidence>
<organism evidence="2 3">
    <name type="scientific">Methylopila jiangsuensis</name>
    <dbReference type="NCBI Taxonomy" id="586230"/>
    <lineage>
        <taxon>Bacteria</taxon>
        <taxon>Pseudomonadati</taxon>
        <taxon>Pseudomonadota</taxon>
        <taxon>Alphaproteobacteria</taxon>
        <taxon>Hyphomicrobiales</taxon>
        <taxon>Methylopilaceae</taxon>
        <taxon>Methylopila</taxon>
    </lineage>
</organism>
<dbReference type="EMBL" id="BSFK01000007">
    <property type="protein sequence ID" value="GLK76190.1"/>
    <property type="molecule type" value="Genomic_DNA"/>
</dbReference>
<reference evidence="2" key="2">
    <citation type="submission" date="2023-01" db="EMBL/GenBank/DDBJ databases">
        <authorList>
            <person name="Sun Q."/>
            <person name="Evtushenko L."/>
        </authorList>
    </citation>
    <scope>NUCLEOTIDE SEQUENCE</scope>
    <source>
        <strain evidence="2">VKM B-2555</strain>
    </source>
</reference>
<feature type="chain" id="PRO_5040828794" description="DUF3108 domain-containing protein" evidence="1">
    <location>
        <begin position="25"/>
        <end position="281"/>
    </location>
</feature>